<feature type="domain" description="SSD" evidence="9">
    <location>
        <begin position="386"/>
        <end position="482"/>
    </location>
</feature>
<keyword evidence="4 8" id="KW-0472">Membrane</keyword>
<dbReference type="SUPFAM" id="SSF82866">
    <property type="entry name" value="Multidrug efflux transporter AcrB transmembrane domain"/>
    <property type="match status" value="2"/>
</dbReference>
<name>A0A1J4KML3_9EUKA</name>
<feature type="transmembrane region" description="Helical" evidence="8">
    <location>
        <begin position="943"/>
        <end position="973"/>
    </location>
</feature>
<dbReference type="GO" id="GO:0022857">
    <property type="term" value="F:transmembrane transporter activity"/>
    <property type="evidence" value="ECO:0007669"/>
    <property type="project" value="TreeGrafter"/>
</dbReference>
<dbReference type="OrthoDB" id="193905at2759"/>
<dbReference type="Gene3D" id="1.20.1640.10">
    <property type="entry name" value="Multidrug efflux transporter AcrB transmembrane domain"/>
    <property type="match status" value="2"/>
</dbReference>
<dbReference type="GeneID" id="94834720"/>
<dbReference type="VEuPathDB" id="TrichDB:TRFO_18166"/>
<feature type="compositionally biased region" description="Basic and acidic residues" evidence="7">
    <location>
        <begin position="1057"/>
        <end position="1074"/>
    </location>
</feature>
<dbReference type="GO" id="GO:0007224">
    <property type="term" value="P:smoothened signaling pathway"/>
    <property type="evidence" value="ECO:0007669"/>
    <property type="project" value="TreeGrafter"/>
</dbReference>
<dbReference type="EMBL" id="MLAK01000570">
    <property type="protein sequence ID" value="OHT12168.1"/>
    <property type="molecule type" value="Genomic_DNA"/>
</dbReference>
<evidence type="ECO:0000256" key="8">
    <source>
        <dbReference type="SAM" id="Phobius"/>
    </source>
</evidence>
<comment type="caution">
    <text evidence="10">The sequence shown here is derived from an EMBL/GenBank/DDBJ whole genome shotgun (WGS) entry which is preliminary data.</text>
</comment>
<keyword evidence="5" id="KW-0325">Glycoprotein</keyword>
<dbReference type="GO" id="GO:0016020">
    <property type="term" value="C:membrane"/>
    <property type="evidence" value="ECO:0007669"/>
    <property type="project" value="UniProtKB-SubCell"/>
</dbReference>
<feature type="transmembrane region" description="Helical" evidence="8">
    <location>
        <begin position="898"/>
        <end position="922"/>
    </location>
</feature>
<gene>
    <name evidence="10" type="ORF">TRFO_18166</name>
</gene>
<dbReference type="RefSeq" id="XP_068365304.1">
    <property type="nucleotide sequence ID" value="XM_068500016.1"/>
</dbReference>
<evidence type="ECO:0000313" key="11">
    <source>
        <dbReference type="Proteomes" id="UP000179807"/>
    </source>
</evidence>
<organism evidence="10 11">
    <name type="scientific">Tritrichomonas foetus</name>
    <dbReference type="NCBI Taxonomy" id="1144522"/>
    <lineage>
        <taxon>Eukaryota</taxon>
        <taxon>Metamonada</taxon>
        <taxon>Parabasalia</taxon>
        <taxon>Tritrichomonadida</taxon>
        <taxon>Tritrichomonadidae</taxon>
        <taxon>Tritrichomonas</taxon>
    </lineage>
</organism>
<dbReference type="PANTHER" id="PTHR45951:SF3">
    <property type="entry name" value="PROTEIN DISPATCHED"/>
    <property type="match status" value="1"/>
</dbReference>
<comment type="subcellular location">
    <subcellularLocation>
        <location evidence="1">Membrane</location>
        <topology evidence="1">Multi-pass membrane protein</topology>
    </subcellularLocation>
</comment>
<feature type="transmembrane region" description="Helical" evidence="8">
    <location>
        <begin position="350"/>
        <end position="372"/>
    </location>
</feature>
<evidence type="ECO:0000256" key="1">
    <source>
        <dbReference type="ARBA" id="ARBA00004141"/>
    </source>
</evidence>
<feature type="region of interest" description="Disordered" evidence="7">
    <location>
        <begin position="512"/>
        <end position="531"/>
    </location>
</feature>
<evidence type="ECO:0000256" key="2">
    <source>
        <dbReference type="ARBA" id="ARBA00022692"/>
    </source>
</evidence>
<feature type="transmembrane region" description="Helical" evidence="8">
    <location>
        <begin position="979"/>
        <end position="1002"/>
    </location>
</feature>
<keyword evidence="3 8" id="KW-1133">Transmembrane helix</keyword>
<evidence type="ECO:0000313" key="10">
    <source>
        <dbReference type="EMBL" id="OHT12168.1"/>
    </source>
</evidence>
<dbReference type="InterPro" id="IPR053958">
    <property type="entry name" value="HMGCR/SNAP/NPC1-like_SSD"/>
</dbReference>
<evidence type="ECO:0000256" key="6">
    <source>
        <dbReference type="ARBA" id="ARBA00038046"/>
    </source>
</evidence>
<comment type="similarity">
    <text evidence="6">Belongs to the dispatched family.</text>
</comment>
<feature type="transmembrane region" description="Helical" evidence="8">
    <location>
        <begin position="38"/>
        <end position="61"/>
    </location>
</feature>
<feature type="transmembrane region" description="Helical" evidence="8">
    <location>
        <begin position="326"/>
        <end position="344"/>
    </location>
</feature>
<dbReference type="PROSITE" id="PS50156">
    <property type="entry name" value="SSD"/>
    <property type="match status" value="1"/>
</dbReference>
<keyword evidence="2 8" id="KW-0812">Transmembrane</keyword>
<feature type="transmembrane region" description="Helical" evidence="8">
    <location>
        <begin position="420"/>
        <end position="446"/>
    </location>
</feature>
<protein>
    <recommendedName>
        <fullName evidence="9">SSD domain-containing protein</fullName>
    </recommendedName>
</protein>
<evidence type="ECO:0000259" key="9">
    <source>
        <dbReference type="PROSITE" id="PS50156"/>
    </source>
</evidence>
<evidence type="ECO:0000256" key="3">
    <source>
        <dbReference type="ARBA" id="ARBA00022989"/>
    </source>
</evidence>
<feature type="transmembrane region" description="Helical" evidence="8">
    <location>
        <begin position="379"/>
        <end position="400"/>
    </location>
</feature>
<evidence type="ECO:0000256" key="4">
    <source>
        <dbReference type="ARBA" id="ARBA00023136"/>
    </source>
</evidence>
<proteinExistence type="inferred from homology"/>
<dbReference type="InterPro" id="IPR052081">
    <property type="entry name" value="Dispatched_Hh_regulator"/>
</dbReference>
<dbReference type="Pfam" id="PF12349">
    <property type="entry name" value="Sterol-sensing"/>
    <property type="match status" value="1"/>
</dbReference>
<evidence type="ECO:0000256" key="7">
    <source>
        <dbReference type="SAM" id="MobiDB-lite"/>
    </source>
</evidence>
<accession>A0A1J4KML3</accession>
<reference evidence="10" key="1">
    <citation type="submission" date="2016-10" db="EMBL/GenBank/DDBJ databases">
        <authorList>
            <person name="Benchimol M."/>
            <person name="Almeida L.G."/>
            <person name="Vasconcelos A.T."/>
            <person name="Perreira-Neves A."/>
            <person name="Rosa I.A."/>
            <person name="Tasca T."/>
            <person name="Bogo M.R."/>
            <person name="de Souza W."/>
        </authorList>
    </citation>
    <scope>NUCLEOTIDE SEQUENCE [LARGE SCALE GENOMIC DNA]</scope>
    <source>
        <strain evidence="10">K</strain>
    </source>
</reference>
<dbReference type="AlphaFoldDB" id="A0A1J4KML3"/>
<dbReference type="InterPro" id="IPR000731">
    <property type="entry name" value="SSD"/>
</dbReference>
<feature type="transmembrane region" description="Helical" evidence="8">
    <location>
        <begin position="589"/>
        <end position="611"/>
    </location>
</feature>
<feature type="transmembrane region" description="Helical" evidence="8">
    <location>
        <begin position="859"/>
        <end position="892"/>
    </location>
</feature>
<evidence type="ECO:0000256" key="5">
    <source>
        <dbReference type="ARBA" id="ARBA00023180"/>
    </source>
</evidence>
<keyword evidence="11" id="KW-1185">Reference proteome</keyword>
<feature type="region of interest" description="Disordered" evidence="7">
    <location>
        <begin position="1022"/>
        <end position="1074"/>
    </location>
</feature>
<sequence length="1074" mass="122734">MGKTSGPGDRKVAPKLEDPLPSLGWVRKYAYFIYHYPWVIMLICIAFVAAMVGWIFGVYGLQIQAEFAYYRWSGTDVVKSYDAFVNAAENTYHNAFNKKELLEEVPVQSTQGEISAIVWEIEDGNVLELKHLKRIWELEDQLFAEDDVKDFCYKPNQNVIGNDEVFYANFYPDMDERGCYRMKSYCNTLKTIIINKNKALNKTLTYNDVTFDMLTEDIVLESVGAKEGLGDTASTIRSGFLGRDCTPEHPQTTILRTMITTGYPHKGYKNINDRFSEQLSQQTKWGVEWIKPIEKLREESPDGLKVYVFIPGTTEKQISDLIMHEVLWLIGSFGFVFVFAAIHLESIFVSFFGVIGIFFSIPSAIAIQFGVLTIHHFDALNVIGLFLICGIGSDSLFIIFDNVMQSEHFKSHPLVTQEIRLAYAVQQGAIALAGSIFTTAIAFLALCISKVRILMYFGIFCFLELIFSLIFALTWYIAVIAIHMKYFEGRKCCKKQVKHDLDEKSLNDIEEKYNEEEDENDKKTKKGNKQEDIDENANAMAPITLYPYREWYDCFRHKVVFNVNASGLFIEKYNAFERFFHNYWSPFVYFYRMPICVITLIVTVVMGYYTFQMIGDIQMQYLSNDHPLQHVYTVLNTLFQTPLDDFALIYTWGIAFDLKVSVSDPLKPDAFGKASFVKINISAPGAQNYLYEACQYMKNRTDIVNIVDLDADYMCPIEKIYDFYGLLTQGKKGPVPDSIIQTEQFWNTLKQYFFLSIGLGEPKTDAGASMKSLIGFDYYNDSLMYIGMRANMILPEAQTNDVLHAYYDKVLDFEQHIQQMQREMAPEFGDKGMQASYAWVTMETQDQLEKQALDGVLLAVAFSVVVIFFVTMSLIYTLMFLISVSATILLIAGILENIGWYIDFKVSVMIIICCGFCTDFIIQTMNNMAHEFKLSMFGKMQRAITIFSSPVFSALVTTLGAGCFLYGSIVLIFPPFATFLIMSGAFGIYFGFVALPAMSAWWGLPGGDNLINCCIRASKRRKERKERETSASASESTGDAEKKRTEEEREQDELDEEERRISDVRRAKREITNP</sequence>
<dbReference type="PANTHER" id="PTHR45951">
    <property type="entry name" value="PROTEIN DISPATCHED-RELATED"/>
    <property type="match status" value="1"/>
</dbReference>
<dbReference type="Proteomes" id="UP000179807">
    <property type="component" value="Unassembled WGS sequence"/>
</dbReference>
<feature type="transmembrane region" description="Helical" evidence="8">
    <location>
        <begin position="453"/>
        <end position="478"/>
    </location>
</feature>